<protein>
    <submittedName>
        <fullName evidence="3">Uncharacterized protein</fullName>
    </submittedName>
</protein>
<feature type="compositionally biased region" description="Low complexity" evidence="1">
    <location>
        <begin position="8"/>
        <end position="42"/>
    </location>
</feature>
<dbReference type="AlphaFoldDB" id="A0AAE0M5M8"/>
<comment type="caution">
    <text evidence="3">The sequence shown here is derived from an EMBL/GenBank/DDBJ whole genome shotgun (WGS) entry which is preliminary data.</text>
</comment>
<evidence type="ECO:0000256" key="1">
    <source>
        <dbReference type="SAM" id="MobiDB-lite"/>
    </source>
</evidence>
<feature type="transmembrane region" description="Helical" evidence="2">
    <location>
        <begin position="97"/>
        <end position="114"/>
    </location>
</feature>
<keyword evidence="2" id="KW-0472">Membrane</keyword>
<feature type="region of interest" description="Disordered" evidence="1">
    <location>
        <begin position="1"/>
        <end position="54"/>
    </location>
</feature>
<keyword evidence="4" id="KW-1185">Reference proteome</keyword>
<feature type="transmembrane region" description="Helical" evidence="2">
    <location>
        <begin position="56"/>
        <end position="77"/>
    </location>
</feature>
<keyword evidence="2" id="KW-1133">Transmembrane helix</keyword>
<organism evidence="3 4">
    <name type="scientific">Cercophora scortea</name>
    <dbReference type="NCBI Taxonomy" id="314031"/>
    <lineage>
        <taxon>Eukaryota</taxon>
        <taxon>Fungi</taxon>
        <taxon>Dikarya</taxon>
        <taxon>Ascomycota</taxon>
        <taxon>Pezizomycotina</taxon>
        <taxon>Sordariomycetes</taxon>
        <taxon>Sordariomycetidae</taxon>
        <taxon>Sordariales</taxon>
        <taxon>Lasiosphaeriaceae</taxon>
        <taxon>Cercophora</taxon>
    </lineage>
</organism>
<feature type="transmembrane region" description="Helical" evidence="2">
    <location>
        <begin position="143"/>
        <end position="168"/>
    </location>
</feature>
<reference evidence="3" key="2">
    <citation type="submission" date="2023-06" db="EMBL/GenBank/DDBJ databases">
        <authorList>
            <consortium name="Lawrence Berkeley National Laboratory"/>
            <person name="Haridas S."/>
            <person name="Hensen N."/>
            <person name="Bonometti L."/>
            <person name="Westerberg I."/>
            <person name="Brannstrom I.O."/>
            <person name="Guillou S."/>
            <person name="Cros-Aarteil S."/>
            <person name="Calhoun S."/>
            <person name="Kuo A."/>
            <person name="Mondo S."/>
            <person name="Pangilinan J."/>
            <person name="Riley R."/>
            <person name="Labutti K."/>
            <person name="Andreopoulos B."/>
            <person name="Lipzen A."/>
            <person name="Chen C."/>
            <person name="Yanf M."/>
            <person name="Daum C."/>
            <person name="Ng V."/>
            <person name="Clum A."/>
            <person name="Steindorff A."/>
            <person name="Ohm R."/>
            <person name="Martin F."/>
            <person name="Silar P."/>
            <person name="Natvig D."/>
            <person name="Lalanne C."/>
            <person name="Gautier V."/>
            <person name="Ament-Velasquez S.L."/>
            <person name="Kruys A."/>
            <person name="Hutchinson M.I."/>
            <person name="Powell A.J."/>
            <person name="Barry K."/>
            <person name="Miller A.N."/>
            <person name="Grigoriev I.V."/>
            <person name="Debuchy R."/>
            <person name="Gladieux P."/>
            <person name="Thoren M.H."/>
            <person name="Johannesson H."/>
        </authorList>
    </citation>
    <scope>NUCLEOTIDE SEQUENCE</scope>
    <source>
        <strain evidence="3">SMH4131-1</strain>
    </source>
</reference>
<dbReference type="EMBL" id="JAUEPO010000006">
    <property type="protein sequence ID" value="KAK3320326.1"/>
    <property type="molecule type" value="Genomic_DNA"/>
</dbReference>
<proteinExistence type="predicted"/>
<reference evidence="3" key="1">
    <citation type="journal article" date="2023" name="Mol. Phylogenet. Evol.">
        <title>Genome-scale phylogeny and comparative genomics of the fungal order Sordariales.</title>
        <authorList>
            <person name="Hensen N."/>
            <person name="Bonometti L."/>
            <person name="Westerberg I."/>
            <person name="Brannstrom I.O."/>
            <person name="Guillou S."/>
            <person name="Cros-Aarteil S."/>
            <person name="Calhoun S."/>
            <person name="Haridas S."/>
            <person name="Kuo A."/>
            <person name="Mondo S."/>
            <person name="Pangilinan J."/>
            <person name="Riley R."/>
            <person name="LaButti K."/>
            <person name="Andreopoulos B."/>
            <person name="Lipzen A."/>
            <person name="Chen C."/>
            <person name="Yan M."/>
            <person name="Daum C."/>
            <person name="Ng V."/>
            <person name="Clum A."/>
            <person name="Steindorff A."/>
            <person name="Ohm R.A."/>
            <person name="Martin F."/>
            <person name="Silar P."/>
            <person name="Natvig D.O."/>
            <person name="Lalanne C."/>
            <person name="Gautier V."/>
            <person name="Ament-Velasquez S.L."/>
            <person name="Kruys A."/>
            <person name="Hutchinson M.I."/>
            <person name="Powell A.J."/>
            <person name="Barry K."/>
            <person name="Miller A.N."/>
            <person name="Grigoriev I.V."/>
            <person name="Debuchy R."/>
            <person name="Gladieux P."/>
            <person name="Hiltunen Thoren M."/>
            <person name="Johannesson H."/>
        </authorList>
    </citation>
    <scope>NUCLEOTIDE SEQUENCE</scope>
    <source>
        <strain evidence="3">SMH4131-1</strain>
    </source>
</reference>
<accession>A0AAE0M5M8</accession>
<evidence type="ECO:0000313" key="3">
    <source>
        <dbReference type="EMBL" id="KAK3320326.1"/>
    </source>
</evidence>
<feature type="transmembrane region" description="Helical" evidence="2">
    <location>
        <begin position="180"/>
        <end position="202"/>
    </location>
</feature>
<dbReference type="Proteomes" id="UP001286456">
    <property type="component" value="Unassembled WGS sequence"/>
</dbReference>
<evidence type="ECO:0000256" key="2">
    <source>
        <dbReference type="SAM" id="Phobius"/>
    </source>
</evidence>
<name>A0AAE0M5M8_9PEZI</name>
<gene>
    <name evidence="3" type="ORF">B0T19DRAFT_446091</name>
</gene>
<sequence>MARRWSKSRSQASKQRRSFNNQSRVSGSQRRSSSSSDTNRQTQHPHSSEPSEPDRLLDLLEPVIFALSICLIEVALWPTRAMAVSNLDSGDGAPGLLFYYAFPLGTLVYFWIGLKDGVNWGVGDPSSDPWGERRWRMSIGQTVWALVLRCIVLAYACFCVIRLSMWMWQKRPDAAWYNNVVWSLICSVGTVVGVVPLIYDAWHQLGVKREERAAKLRKMAQ</sequence>
<keyword evidence="2" id="KW-0812">Transmembrane</keyword>
<evidence type="ECO:0000313" key="4">
    <source>
        <dbReference type="Proteomes" id="UP001286456"/>
    </source>
</evidence>